<dbReference type="PANTHER" id="PTHR43327">
    <property type="entry name" value="STOMATIN-LIKE PROTEIN 2, MITOCHONDRIAL"/>
    <property type="match status" value="1"/>
</dbReference>
<evidence type="ECO:0000313" key="9">
    <source>
        <dbReference type="EMBL" id="VAW40210.1"/>
    </source>
</evidence>
<evidence type="ECO:0000256" key="6">
    <source>
        <dbReference type="SAM" id="MobiDB-lite"/>
    </source>
</evidence>
<feature type="domain" description="Band 7" evidence="8">
    <location>
        <begin position="79"/>
        <end position="258"/>
    </location>
</feature>
<dbReference type="EMBL" id="UOEX01000324">
    <property type="protein sequence ID" value="VAW40210.1"/>
    <property type="molecule type" value="Genomic_DNA"/>
</dbReference>
<keyword evidence="3 7" id="KW-0812">Transmembrane</keyword>
<dbReference type="Gene3D" id="3.30.479.30">
    <property type="entry name" value="Band 7 domain"/>
    <property type="match status" value="1"/>
</dbReference>
<name>A0A3B0VHR4_9ZZZZ</name>
<proteinExistence type="inferred from homology"/>
<dbReference type="Pfam" id="PF01145">
    <property type="entry name" value="Band_7"/>
    <property type="match status" value="1"/>
</dbReference>
<dbReference type="PANTHER" id="PTHR43327:SF2">
    <property type="entry name" value="MODULATOR OF FTSH PROTEASE HFLK"/>
    <property type="match status" value="1"/>
</dbReference>
<dbReference type="InterPro" id="IPR001107">
    <property type="entry name" value="Band_7"/>
</dbReference>
<evidence type="ECO:0000256" key="5">
    <source>
        <dbReference type="ARBA" id="ARBA00023136"/>
    </source>
</evidence>
<dbReference type="InterPro" id="IPR036013">
    <property type="entry name" value="Band_7/SPFH_dom_sf"/>
</dbReference>
<feature type="region of interest" description="Disordered" evidence="6">
    <location>
        <begin position="30"/>
        <end position="55"/>
    </location>
</feature>
<evidence type="ECO:0000256" key="4">
    <source>
        <dbReference type="ARBA" id="ARBA00022989"/>
    </source>
</evidence>
<keyword evidence="4 7" id="KW-1133">Transmembrane helix</keyword>
<evidence type="ECO:0000256" key="1">
    <source>
        <dbReference type="ARBA" id="ARBA00004370"/>
    </source>
</evidence>
<feature type="compositionally biased region" description="Basic and acidic residues" evidence="6">
    <location>
        <begin position="30"/>
        <end position="43"/>
    </location>
</feature>
<gene>
    <name evidence="9" type="ORF">MNBD_DELTA03-1399</name>
</gene>
<comment type="subcellular location">
    <subcellularLocation>
        <location evidence="1">Membrane</location>
    </subcellularLocation>
</comment>
<evidence type="ECO:0000256" key="7">
    <source>
        <dbReference type="SAM" id="Phobius"/>
    </source>
</evidence>
<accession>A0A3B0VHR4</accession>
<dbReference type="SMART" id="SM00244">
    <property type="entry name" value="PHB"/>
    <property type="match status" value="1"/>
</dbReference>
<dbReference type="GO" id="GO:0016020">
    <property type="term" value="C:membrane"/>
    <property type="evidence" value="ECO:0007669"/>
    <property type="project" value="UniProtKB-SubCell"/>
</dbReference>
<dbReference type="InterPro" id="IPR050710">
    <property type="entry name" value="Band7/mec-2_domain"/>
</dbReference>
<keyword evidence="5 7" id="KW-0472">Membrane</keyword>
<comment type="similarity">
    <text evidence="2">Belongs to the band 7/mec-2 family. HflK subfamily.</text>
</comment>
<protein>
    <submittedName>
        <fullName evidence="9">HflK protein</fullName>
    </submittedName>
</protein>
<dbReference type="AlphaFoldDB" id="A0A3B0VHR4"/>
<organism evidence="9">
    <name type="scientific">hydrothermal vent metagenome</name>
    <dbReference type="NCBI Taxonomy" id="652676"/>
    <lineage>
        <taxon>unclassified sequences</taxon>
        <taxon>metagenomes</taxon>
        <taxon>ecological metagenomes</taxon>
    </lineage>
</organism>
<evidence type="ECO:0000259" key="8">
    <source>
        <dbReference type="SMART" id="SM00244"/>
    </source>
</evidence>
<dbReference type="NCBIfam" id="TIGR01933">
    <property type="entry name" value="hflK"/>
    <property type="match status" value="1"/>
</dbReference>
<reference evidence="9" key="1">
    <citation type="submission" date="2018-06" db="EMBL/GenBank/DDBJ databases">
        <authorList>
            <person name="Zhirakovskaya E."/>
        </authorList>
    </citation>
    <scope>NUCLEOTIDE SEQUENCE</scope>
</reference>
<dbReference type="InterPro" id="IPR010201">
    <property type="entry name" value="HflK"/>
</dbReference>
<dbReference type="SUPFAM" id="SSF117892">
    <property type="entry name" value="Band 7/SPFH domain"/>
    <property type="match status" value="1"/>
</dbReference>
<feature type="transmembrane region" description="Helical" evidence="7">
    <location>
        <begin position="64"/>
        <end position="84"/>
    </location>
</feature>
<evidence type="ECO:0000256" key="3">
    <source>
        <dbReference type="ARBA" id="ARBA00022692"/>
    </source>
</evidence>
<dbReference type="CDD" id="cd03404">
    <property type="entry name" value="SPFH_HflK"/>
    <property type="match status" value="1"/>
</dbReference>
<sequence>MDNQQPQWGRKRPSSPEDLLAALLKKIKDSFEGGHNRGNKPPDDTSGGSGSKGGKGSGLGVGKILLVVGALILFNLVSSSFYTINPGEKGVILRLGKYYKTTDSGLNFKIPLIDDLYKVDVKRIRKQEFGFRTRLPGQKTIFEKRGYQTESLMLTGDKNVIDMSWIVQYKVRDPVRFLFKVRNVAQAVRDVSERAIRRVVGNQDFDYALTNREIIESSTAREMQRILDYYQSGVKIVTVKLQDVNPPDAVKPSFNEVNEADQDMKRLVNEAEATYNKIIPRAKGEAKKIVEEAKGYAVQRVNLARGEAVRFTDILKQYKLARQVTRRRMYLETMQNILPKVGAIYVLDNDQRSLLPLMNIGRGALTSGLRAGGK</sequence>
<evidence type="ECO:0000256" key="2">
    <source>
        <dbReference type="ARBA" id="ARBA00006971"/>
    </source>
</evidence>